<accession>A0A1E3B653</accession>
<dbReference type="VEuPathDB" id="FungiDB:SI65_07947"/>
<dbReference type="OrthoDB" id="9997739at2759"/>
<dbReference type="STRING" id="573508.A0A1E3B653"/>
<dbReference type="PANTHER" id="PTHR47843">
    <property type="entry name" value="BTB DOMAIN-CONTAINING PROTEIN-RELATED"/>
    <property type="match status" value="1"/>
</dbReference>
<comment type="caution">
    <text evidence="1">The sequence shown here is derived from an EMBL/GenBank/DDBJ whole genome shotgun (WGS) entry which is preliminary data.</text>
</comment>
<dbReference type="Gene3D" id="3.30.710.10">
    <property type="entry name" value="Potassium Channel Kv1.1, Chain A"/>
    <property type="match status" value="1"/>
</dbReference>
<sequence>MNNESTSYYTSIIKSPQFTFLVGKDRTPMTIHASIVQGKSDPLTAMINNGLMKESTTGVAILDDVDVDVFGGLCEHLYTGRYTTPICTANDSEKTYPEDKKVIRSRFSWIPYLNRRAMTSTNPRSPDFNDNNMRHAQLCISYYLTVSFRELNFDACRCASKTSTPDIIFHARLYVLATRFLVESLREQSLASLHRDLEQLIDKTSDIGLIIDLLHVTYSLTGKSEPGGGSALRELVSHYAASKAPELSKHAMFRELLEASSDIGTDIIMNLTT</sequence>
<reference evidence="1 2" key="1">
    <citation type="journal article" date="2016" name="BMC Genomics">
        <title>Comparative genomic and transcriptomic analyses of the Fuzhuan brick tea-fermentation fungus Aspergillus cristatus.</title>
        <authorList>
            <person name="Ge Y."/>
            <person name="Wang Y."/>
            <person name="Liu Y."/>
            <person name="Tan Y."/>
            <person name="Ren X."/>
            <person name="Zhang X."/>
            <person name="Hyde K.D."/>
            <person name="Liu Y."/>
            <person name="Liu Z."/>
        </authorList>
    </citation>
    <scope>NUCLEOTIDE SEQUENCE [LARGE SCALE GENOMIC DNA]</scope>
    <source>
        <strain evidence="1 2">GZAAS20.1005</strain>
    </source>
</reference>
<name>A0A1E3B653_ASPCR</name>
<dbReference type="Proteomes" id="UP000094569">
    <property type="component" value="Unassembled WGS sequence"/>
</dbReference>
<evidence type="ECO:0000313" key="2">
    <source>
        <dbReference type="Proteomes" id="UP000094569"/>
    </source>
</evidence>
<dbReference type="InterPro" id="IPR011333">
    <property type="entry name" value="SKP1/BTB/POZ_sf"/>
</dbReference>
<dbReference type="EMBL" id="JXNT01000011">
    <property type="protein sequence ID" value="ODM16440.1"/>
    <property type="molecule type" value="Genomic_DNA"/>
</dbReference>
<keyword evidence="2" id="KW-1185">Reference proteome</keyword>
<evidence type="ECO:0000313" key="1">
    <source>
        <dbReference type="EMBL" id="ODM16440.1"/>
    </source>
</evidence>
<dbReference type="AlphaFoldDB" id="A0A1E3B653"/>
<evidence type="ECO:0008006" key="3">
    <source>
        <dbReference type="Google" id="ProtNLM"/>
    </source>
</evidence>
<gene>
    <name evidence="1" type="ORF">SI65_07947</name>
</gene>
<protein>
    <recommendedName>
        <fullName evidence="3">BTB domain-containing protein</fullName>
    </recommendedName>
</protein>
<dbReference type="SUPFAM" id="SSF54695">
    <property type="entry name" value="POZ domain"/>
    <property type="match status" value="1"/>
</dbReference>
<proteinExistence type="predicted"/>
<organism evidence="1 2">
    <name type="scientific">Aspergillus cristatus</name>
    <name type="common">Chinese Fuzhuan brick tea-fermentation fungus</name>
    <name type="synonym">Eurotium cristatum</name>
    <dbReference type="NCBI Taxonomy" id="573508"/>
    <lineage>
        <taxon>Eukaryota</taxon>
        <taxon>Fungi</taxon>
        <taxon>Dikarya</taxon>
        <taxon>Ascomycota</taxon>
        <taxon>Pezizomycotina</taxon>
        <taxon>Eurotiomycetes</taxon>
        <taxon>Eurotiomycetidae</taxon>
        <taxon>Eurotiales</taxon>
        <taxon>Aspergillaceae</taxon>
        <taxon>Aspergillus</taxon>
        <taxon>Aspergillus subgen. Aspergillus</taxon>
    </lineage>
</organism>